<evidence type="ECO:0000313" key="1">
    <source>
        <dbReference type="EMBL" id="CAD7457727.1"/>
    </source>
</evidence>
<reference evidence="1" key="1">
    <citation type="submission" date="2020-11" db="EMBL/GenBank/DDBJ databases">
        <authorList>
            <person name="Tran Van P."/>
        </authorList>
    </citation>
    <scope>NUCLEOTIDE SEQUENCE</scope>
</reference>
<sequence length="73" mass="7918">MLAQRPSPPQLILSCDLLNDTCSLQNEDELTSTPDQDSNLDLPVIGSLICCYSSALDHVATEVVPVNILNISY</sequence>
<accession>A0A7R9IG26</accession>
<protein>
    <submittedName>
        <fullName evidence="1">Uncharacterized protein</fullName>
    </submittedName>
</protein>
<organism evidence="1">
    <name type="scientific">Timema tahoe</name>
    <dbReference type="NCBI Taxonomy" id="61484"/>
    <lineage>
        <taxon>Eukaryota</taxon>
        <taxon>Metazoa</taxon>
        <taxon>Ecdysozoa</taxon>
        <taxon>Arthropoda</taxon>
        <taxon>Hexapoda</taxon>
        <taxon>Insecta</taxon>
        <taxon>Pterygota</taxon>
        <taxon>Neoptera</taxon>
        <taxon>Polyneoptera</taxon>
        <taxon>Phasmatodea</taxon>
        <taxon>Timematodea</taxon>
        <taxon>Timematoidea</taxon>
        <taxon>Timematidae</taxon>
        <taxon>Timema</taxon>
    </lineage>
</organism>
<name>A0A7R9IG26_9NEOP</name>
<dbReference type="AlphaFoldDB" id="A0A7R9IG26"/>
<proteinExistence type="predicted"/>
<dbReference type="EMBL" id="OE001867">
    <property type="protein sequence ID" value="CAD7457727.1"/>
    <property type="molecule type" value="Genomic_DNA"/>
</dbReference>
<gene>
    <name evidence="1" type="ORF">TTEB3V08_LOCUS5718</name>
</gene>